<keyword evidence="2" id="KW-0238">DNA-binding</keyword>
<dbReference type="GO" id="GO:0003677">
    <property type="term" value="F:DNA binding"/>
    <property type="evidence" value="ECO:0007669"/>
    <property type="project" value="UniProtKB-KW"/>
</dbReference>
<dbReference type="Gene3D" id="1.10.1220.10">
    <property type="entry name" value="Met repressor-like"/>
    <property type="match status" value="1"/>
</dbReference>
<dbReference type="EMBL" id="JAAGAB010000004">
    <property type="protein sequence ID" value="NDV02442.1"/>
    <property type="molecule type" value="Genomic_DNA"/>
</dbReference>
<dbReference type="InterPro" id="IPR010985">
    <property type="entry name" value="Ribbon_hlx_hlx"/>
</dbReference>
<evidence type="ECO:0000313" key="3">
    <source>
        <dbReference type="Proteomes" id="UP000474757"/>
    </source>
</evidence>
<reference evidence="2 3" key="1">
    <citation type="submission" date="2020-02" db="EMBL/GenBank/DDBJ databases">
        <title>Pseudoroseicyclus tamarix, sp. nov., isolated from offshore sediment of a Tamarix chinensis forest.</title>
        <authorList>
            <person name="Gai Y."/>
        </authorList>
    </citation>
    <scope>NUCLEOTIDE SEQUENCE [LARGE SCALE GENOMIC DNA]</scope>
    <source>
        <strain evidence="2 3">CLL3-39</strain>
    </source>
</reference>
<accession>A0A6B2K3R4</accession>
<organism evidence="2 3">
    <name type="scientific">Pseudoroseicyclus tamaricis</name>
    <dbReference type="NCBI Taxonomy" id="2705421"/>
    <lineage>
        <taxon>Bacteria</taxon>
        <taxon>Pseudomonadati</taxon>
        <taxon>Pseudomonadota</taxon>
        <taxon>Alphaproteobacteria</taxon>
        <taxon>Rhodobacterales</taxon>
        <taxon>Paracoccaceae</taxon>
        <taxon>Pseudoroseicyclus</taxon>
    </lineage>
</organism>
<evidence type="ECO:0000259" key="1">
    <source>
        <dbReference type="Pfam" id="PF22513"/>
    </source>
</evidence>
<dbReference type="AlphaFoldDB" id="A0A6B2K3R4"/>
<dbReference type="Pfam" id="PF22513">
    <property type="entry name" value="FitA-like_RHH"/>
    <property type="match status" value="1"/>
</dbReference>
<proteinExistence type="predicted"/>
<dbReference type="Proteomes" id="UP000474757">
    <property type="component" value="Unassembled WGS sequence"/>
</dbReference>
<feature type="domain" description="Antitoxin FitA-like ribbon-helix-helix" evidence="1">
    <location>
        <begin position="2"/>
        <end position="39"/>
    </location>
</feature>
<evidence type="ECO:0000313" key="2">
    <source>
        <dbReference type="EMBL" id="NDV02442.1"/>
    </source>
</evidence>
<gene>
    <name evidence="2" type="ORF">GZA08_15835</name>
</gene>
<sequence>MANMRITNLPDELHERLRAQAEANKRSLEAEVCSILIQSVIASSEDGFGRRIRKRYGAYLGDDLSVERDQTKSHSGVFD</sequence>
<dbReference type="InterPro" id="IPR053853">
    <property type="entry name" value="FitA-like_RHH"/>
</dbReference>
<dbReference type="GO" id="GO:0006355">
    <property type="term" value="P:regulation of DNA-templated transcription"/>
    <property type="evidence" value="ECO:0007669"/>
    <property type="project" value="InterPro"/>
</dbReference>
<dbReference type="InterPro" id="IPR013321">
    <property type="entry name" value="Arc_rbn_hlx_hlx"/>
</dbReference>
<comment type="caution">
    <text evidence="2">The sequence shown here is derived from an EMBL/GenBank/DDBJ whole genome shotgun (WGS) entry which is preliminary data.</text>
</comment>
<name>A0A6B2K3R4_9RHOB</name>
<protein>
    <submittedName>
        <fullName evidence="2">Arc family DNA-binding protein</fullName>
    </submittedName>
</protein>
<dbReference type="SUPFAM" id="SSF47598">
    <property type="entry name" value="Ribbon-helix-helix"/>
    <property type="match status" value="1"/>
</dbReference>
<keyword evidence="3" id="KW-1185">Reference proteome</keyword>